<reference evidence="2 3" key="1">
    <citation type="journal article" date="2020" name="ISME J.">
        <title>Uncovering the hidden diversity of litter-decomposition mechanisms in mushroom-forming fungi.</title>
        <authorList>
            <person name="Floudas D."/>
            <person name="Bentzer J."/>
            <person name="Ahren D."/>
            <person name="Johansson T."/>
            <person name="Persson P."/>
            <person name="Tunlid A."/>
        </authorList>
    </citation>
    <scope>NUCLEOTIDE SEQUENCE [LARGE SCALE GENOMIC DNA]</scope>
    <source>
        <strain evidence="2 3">CBS 175.51</strain>
    </source>
</reference>
<keyword evidence="3" id="KW-1185">Reference proteome</keyword>
<dbReference type="EMBL" id="JAACJK010000232">
    <property type="protein sequence ID" value="KAF5309730.1"/>
    <property type="molecule type" value="Genomic_DNA"/>
</dbReference>
<evidence type="ECO:0000313" key="2">
    <source>
        <dbReference type="EMBL" id="KAF5309730.1"/>
    </source>
</evidence>
<feature type="region of interest" description="Disordered" evidence="1">
    <location>
        <begin position="250"/>
        <end position="270"/>
    </location>
</feature>
<evidence type="ECO:0000256" key="1">
    <source>
        <dbReference type="SAM" id="MobiDB-lite"/>
    </source>
</evidence>
<gene>
    <name evidence="2" type="ORF">D9611_014459</name>
</gene>
<protein>
    <submittedName>
        <fullName evidence="2">Uncharacterized protein</fullName>
    </submittedName>
</protein>
<feature type="region of interest" description="Disordered" evidence="1">
    <location>
        <begin position="184"/>
        <end position="204"/>
    </location>
</feature>
<accession>A0A8H5ERI0</accession>
<dbReference type="AlphaFoldDB" id="A0A8H5ERI0"/>
<dbReference type="Proteomes" id="UP000541558">
    <property type="component" value="Unassembled WGS sequence"/>
</dbReference>
<organism evidence="2 3">
    <name type="scientific">Ephemerocybe angulata</name>
    <dbReference type="NCBI Taxonomy" id="980116"/>
    <lineage>
        <taxon>Eukaryota</taxon>
        <taxon>Fungi</taxon>
        <taxon>Dikarya</taxon>
        <taxon>Basidiomycota</taxon>
        <taxon>Agaricomycotina</taxon>
        <taxon>Agaricomycetes</taxon>
        <taxon>Agaricomycetidae</taxon>
        <taxon>Agaricales</taxon>
        <taxon>Agaricineae</taxon>
        <taxon>Psathyrellaceae</taxon>
        <taxon>Ephemerocybe</taxon>
    </lineage>
</organism>
<dbReference type="OrthoDB" id="415460at2759"/>
<proteinExistence type="predicted"/>
<comment type="caution">
    <text evidence="2">The sequence shown here is derived from an EMBL/GenBank/DDBJ whole genome shotgun (WGS) entry which is preliminary data.</text>
</comment>
<sequence>MTSTMLIVCSALRRCSGRLRRPSGQQTRVVWDGGGVGCYVYGRVHDEGGILEFCSSSSVWFACGLTDDLGSFLRHHLLSVLPYLCSTPLLYPADIRLPRVALTIEVMAESRAQVAACPPRYRILRHHDMTVFSALLYFSKRGTWDEVMDATQLASIPAAAWFVIVSEYSSPSTFPPPPFPSTTAFVPPTRSTSRPIPTSTHSPTTRLRLDTLDVGCAASASSEPTDDTPSAFLEPTASLDIPTYRPPLLPIRTDHRRPARPSNLSRSTTVRTHHRDVCSCTSRRSVAGTPRRLARPLSSFAPTLRTQTDHSTPSSLRILRSHFPADLPVLISQPPLPPPLPFSLDPLPHFRSSKLRG</sequence>
<evidence type="ECO:0000313" key="3">
    <source>
        <dbReference type="Proteomes" id="UP000541558"/>
    </source>
</evidence>
<name>A0A8H5ERI0_9AGAR</name>